<dbReference type="EMBL" id="CM039431">
    <property type="protein sequence ID" value="KAI4337814.1"/>
    <property type="molecule type" value="Genomic_DNA"/>
</dbReference>
<evidence type="ECO:0000313" key="2">
    <source>
        <dbReference type="Proteomes" id="UP000828941"/>
    </source>
</evidence>
<evidence type="ECO:0000313" key="1">
    <source>
        <dbReference type="EMBL" id="KAI4337814.1"/>
    </source>
</evidence>
<organism evidence="1 2">
    <name type="scientific">Bauhinia variegata</name>
    <name type="common">Purple orchid tree</name>
    <name type="synonym">Phanera variegata</name>
    <dbReference type="NCBI Taxonomy" id="167791"/>
    <lineage>
        <taxon>Eukaryota</taxon>
        <taxon>Viridiplantae</taxon>
        <taxon>Streptophyta</taxon>
        <taxon>Embryophyta</taxon>
        <taxon>Tracheophyta</taxon>
        <taxon>Spermatophyta</taxon>
        <taxon>Magnoliopsida</taxon>
        <taxon>eudicotyledons</taxon>
        <taxon>Gunneridae</taxon>
        <taxon>Pentapetalae</taxon>
        <taxon>rosids</taxon>
        <taxon>fabids</taxon>
        <taxon>Fabales</taxon>
        <taxon>Fabaceae</taxon>
        <taxon>Cercidoideae</taxon>
        <taxon>Cercideae</taxon>
        <taxon>Bauhiniinae</taxon>
        <taxon>Bauhinia</taxon>
    </lineage>
</organism>
<name>A0ACB9NMY1_BAUVA</name>
<sequence length="439" mass="48640">MAVITTDSPISRRIVRAFLNFLDSVEPVPGVDLEGLEVSKECLTEIFKLDKYPVDDDARCDSLVNIFKSLEANKQSETTKSVIGVQANSVDASSSLSAQNAAHTKDHLGSSKSLDKDWTQGTQTFAGVSKDELCGQFFAALEKNHFFRTRTDGSDDPVQLEKASQIFVEGIMELERSGCREFNLRNLAESLKSHGNKAMQAKKYTDAIELYDCAIALCDNNAVYHCNRAAAYTQIHKYNEAIQDCLRSIEIDQNYSKAYSRLGLAYYAQGNYRDAIDQGFKKALQLDPNNESVKENIRVAEQKLSEQQQRADNGQFPRWFQEFQNRTAQGSANHEAPPTFGSMPFNASDMASMFMNMATNASHGHGPQERQGEDRSNNSSETNEPEIRIGHNVSINLGEIPVPMPEELSGALRSVMEMLSGAAPQGQQQNHMNGGNSPN</sequence>
<keyword evidence="2" id="KW-1185">Reference proteome</keyword>
<proteinExistence type="predicted"/>
<comment type="caution">
    <text evidence="1">The sequence shown here is derived from an EMBL/GenBank/DDBJ whole genome shotgun (WGS) entry which is preliminary data.</text>
</comment>
<accession>A0ACB9NMY1</accession>
<reference evidence="1 2" key="1">
    <citation type="journal article" date="2022" name="DNA Res.">
        <title>Chromosomal-level genome assembly of the orchid tree Bauhinia variegata (Leguminosae; Cercidoideae) supports the allotetraploid origin hypothesis of Bauhinia.</title>
        <authorList>
            <person name="Zhong Y."/>
            <person name="Chen Y."/>
            <person name="Zheng D."/>
            <person name="Pang J."/>
            <person name="Liu Y."/>
            <person name="Luo S."/>
            <person name="Meng S."/>
            <person name="Qian L."/>
            <person name="Wei D."/>
            <person name="Dai S."/>
            <person name="Zhou R."/>
        </authorList>
    </citation>
    <scope>NUCLEOTIDE SEQUENCE [LARGE SCALE GENOMIC DNA]</scope>
    <source>
        <strain evidence="1">BV-YZ2020</strain>
    </source>
</reference>
<dbReference type="Proteomes" id="UP000828941">
    <property type="component" value="Chromosome 6"/>
</dbReference>
<gene>
    <name evidence="1" type="ORF">L6164_016185</name>
</gene>
<protein>
    <submittedName>
        <fullName evidence="1">Uncharacterized protein</fullName>
    </submittedName>
</protein>